<feature type="region of interest" description="Disordered" evidence="1">
    <location>
        <begin position="525"/>
        <end position="591"/>
    </location>
</feature>
<name>A0A1E1M2J8_RHYSE</name>
<dbReference type="AlphaFoldDB" id="A0A1E1M2J8"/>
<feature type="compositionally biased region" description="Acidic residues" evidence="1">
    <location>
        <begin position="131"/>
        <end position="155"/>
    </location>
</feature>
<reference evidence="3" key="1">
    <citation type="submission" date="2016-03" db="EMBL/GenBank/DDBJ databases">
        <authorList>
            <person name="Guldener U."/>
        </authorList>
    </citation>
    <scope>NUCLEOTIDE SEQUENCE [LARGE SCALE GENOMIC DNA]</scope>
</reference>
<gene>
    <name evidence="2" type="ORF">RSE6_03357</name>
</gene>
<evidence type="ECO:0000313" key="3">
    <source>
        <dbReference type="Proteomes" id="UP000177625"/>
    </source>
</evidence>
<keyword evidence="3" id="KW-1185">Reference proteome</keyword>
<feature type="region of interest" description="Disordered" evidence="1">
    <location>
        <begin position="224"/>
        <end position="251"/>
    </location>
</feature>
<protein>
    <submittedName>
        <fullName evidence="2">Uncharacterized protein</fullName>
    </submittedName>
</protein>
<feature type="region of interest" description="Disordered" evidence="1">
    <location>
        <begin position="18"/>
        <end position="199"/>
    </location>
</feature>
<evidence type="ECO:0000256" key="1">
    <source>
        <dbReference type="SAM" id="MobiDB-lite"/>
    </source>
</evidence>
<feature type="compositionally biased region" description="Polar residues" evidence="1">
    <location>
        <begin position="349"/>
        <end position="368"/>
    </location>
</feature>
<accession>A0A1E1M2J8</accession>
<organism evidence="2 3">
    <name type="scientific">Rhynchosporium secalis</name>
    <name type="common">Barley scald fungus</name>
    <dbReference type="NCBI Taxonomy" id="38038"/>
    <lineage>
        <taxon>Eukaryota</taxon>
        <taxon>Fungi</taxon>
        <taxon>Dikarya</taxon>
        <taxon>Ascomycota</taxon>
        <taxon>Pezizomycotina</taxon>
        <taxon>Leotiomycetes</taxon>
        <taxon>Helotiales</taxon>
        <taxon>Ploettnerulaceae</taxon>
        <taxon>Rhynchosporium</taxon>
    </lineage>
</organism>
<dbReference type="Proteomes" id="UP000177625">
    <property type="component" value="Unassembled WGS sequence"/>
</dbReference>
<feature type="compositionally biased region" description="Basic and acidic residues" evidence="1">
    <location>
        <begin position="463"/>
        <end position="476"/>
    </location>
</feature>
<feature type="compositionally biased region" description="Polar residues" evidence="1">
    <location>
        <begin position="238"/>
        <end position="248"/>
    </location>
</feature>
<feature type="compositionally biased region" description="Polar residues" evidence="1">
    <location>
        <begin position="567"/>
        <end position="577"/>
    </location>
</feature>
<feature type="region of interest" description="Disordered" evidence="1">
    <location>
        <begin position="268"/>
        <end position="513"/>
    </location>
</feature>
<evidence type="ECO:0000313" key="2">
    <source>
        <dbReference type="EMBL" id="CZT43333.1"/>
    </source>
</evidence>
<feature type="compositionally biased region" description="Basic and acidic residues" evidence="1">
    <location>
        <begin position="117"/>
        <end position="130"/>
    </location>
</feature>
<feature type="compositionally biased region" description="Basic and acidic residues" evidence="1">
    <location>
        <begin position="18"/>
        <end position="30"/>
    </location>
</feature>
<sequence length="591" mass="63737">MTRAEFLNEFGSIENYEDRREEANKFKEDSIPDGCSPQSDQASPFDQGTPTRGDGTMSGSDEDLNEAIRRSKMDAAQARYNHEYSGKSSATDGGPVCELEDPVVALPSTDAEDLDEKSDKSDTSSNHYDDNNDDENDNTAEISDTDDGDEEEVPENGDHMAEFLENESNEHNMSFTSDDIANDVRIGRQPPPSLPGLIARPLTPVLDLRGLGYTDAEGRVEIVGGQTEGTDENRGVNEPQNSVGSETPLNLEGTELLAPVVQEVEDTVAGTEPLKTTIPEAGTSDTESLGMYDEEIEGPETEPWPSWDQEVGCAGTDCPEQAVEEAGVDLDSKDQIVASEYTDHPKQSVDASQANDSSQAQHPTSALTTPKPPPTNGTAPQTPNHKKKKPPHRVSPWEKKKAENIRKGREDAEKRAMEKKAKEKESAESMTAEKKSSKKEAEEKIARENTIKEEKGKKKFDKRRATETTQKEEALSRRSSISSTQGPGFAGRNALGRMTGIDSQESERQDGPHAVTEQVIDVADPMNGLENDGLGTVVDDQSGAVDASSGNTISGSVEDAIDELGALNNNEEQQTGDISAGEGVEGHGTGA</sequence>
<feature type="compositionally biased region" description="Polar residues" evidence="1">
    <location>
        <begin position="477"/>
        <end position="486"/>
    </location>
</feature>
<feature type="compositionally biased region" description="Basic and acidic residues" evidence="1">
    <location>
        <begin position="395"/>
        <end position="456"/>
    </location>
</feature>
<proteinExistence type="predicted"/>
<feature type="compositionally biased region" description="Polar residues" evidence="1">
    <location>
        <begin position="36"/>
        <end position="50"/>
    </location>
</feature>
<dbReference type="EMBL" id="FJVC01000120">
    <property type="protein sequence ID" value="CZT43333.1"/>
    <property type="molecule type" value="Genomic_DNA"/>
</dbReference>